<feature type="domain" description="IrrE N-terminal-like" evidence="1">
    <location>
        <begin position="83"/>
        <end position="176"/>
    </location>
</feature>
<evidence type="ECO:0000313" key="3">
    <source>
        <dbReference type="Proteomes" id="UP000528824"/>
    </source>
</evidence>
<evidence type="ECO:0000259" key="1">
    <source>
        <dbReference type="Pfam" id="PF06114"/>
    </source>
</evidence>
<dbReference type="PANTHER" id="PTHR43236:SF2">
    <property type="entry name" value="BLL0069 PROTEIN"/>
    <property type="match status" value="1"/>
</dbReference>
<reference evidence="2 3" key="1">
    <citation type="submission" date="2020-08" db="EMBL/GenBank/DDBJ databases">
        <title>Genomic Encyclopedia of Type Strains, Phase IV (KMG-V): Genome sequencing to study the core and pangenomes of soil and plant-associated prokaryotes.</title>
        <authorList>
            <person name="Whitman W."/>
        </authorList>
    </citation>
    <scope>NUCLEOTIDE SEQUENCE [LARGE SCALE GENOMIC DNA]</scope>
    <source>
        <strain evidence="2 3">SEMIA 4034</strain>
    </source>
</reference>
<dbReference type="Pfam" id="PF06114">
    <property type="entry name" value="Peptidase_M78"/>
    <property type="match status" value="1"/>
</dbReference>
<dbReference type="Proteomes" id="UP000528824">
    <property type="component" value="Unassembled WGS sequence"/>
</dbReference>
<comment type="caution">
    <text evidence="2">The sequence shown here is derived from an EMBL/GenBank/DDBJ whole genome shotgun (WGS) entry which is preliminary data.</text>
</comment>
<evidence type="ECO:0000313" key="2">
    <source>
        <dbReference type="EMBL" id="MBB5563779.1"/>
    </source>
</evidence>
<dbReference type="RefSeq" id="WP_183934944.1">
    <property type="nucleotide sequence ID" value="NZ_JACHBB010000018.1"/>
</dbReference>
<protein>
    <recommendedName>
        <fullName evidence="1">IrrE N-terminal-like domain-containing protein</fullName>
    </recommendedName>
</protein>
<sequence length="300" mass="34393">MKQPLTWQGWASRVSLYVREGKKLLGLPRFPIRIGEFAEDYSKQHFPRDPITMIKGQDFKGKFEGALVPNESKDEWAIIYDTGHLSKGRVNFTLAHEFGHYLAHRHLSGEPFYCSRKEMWAWGSDYARMEVEANSFAAFVLMPPDDFRDQTKDFRKPSLQDFEVLRDRYDISLTAAVLNWLKTTKTRAMLVVGRDGFIDWSWGSETLYSSGVFFRARQITTPMPDDSLAVLGPTADITEIQHPPGVWNEFEPVFESVLFAEYHEMTLSLLIYPSVGGGRRPYNSDQRLGEGTSELSEESV</sequence>
<keyword evidence="3" id="KW-1185">Reference proteome</keyword>
<accession>A0A7W8XJ69</accession>
<name>A0A7W8XJ69_9HYPH</name>
<dbReference type="AlphaFoldDB" id="A0A7W8XJ69"/>
<proteinExistence type="predicted"/>
<dbReference type="InterPro" id="IPR010359">
    <property type="entry name" value="IrrE_HExxH"/>
</dbReference>
<dbReference type="PANTHER" id="PTHR43236">
    <property type="entry name" value="ANTITOXIN HIGA1"/>
    <property type="match status" value="1"/>
</dbReference>
<organism evidence="2 3">
    <name type="scientific">Rhizobium lentis</name>
    <dbReference type="NCBI Taxonomy" id="1138194"/>
    <lineage>
        <taxon>Bacteria</taxon>
        <taxon>Pseudomonadati</taxon>
        <taxon>Pseudomonadota</taxon>
        <taxon>Alphaproteobacteria</taxon>
        <taxon>Hyphomicrobiales</taxon>
        <taxon>Rhizobiaceae</taxon>
        <taxon>Rhizobium/Agrobacterium group</taxon>
        <taxon>Rhizobium</taxon>
    </lineage>
</organism>
<gene>
    <name evidence="2" type="ORF">GGI59_005478</name>
</gene>
<dbReference type="EMBL" id="JACHBC010000014">
    <property type="protein sequence ID" value="MBB5563779.1"/>
    <property type="molecule type" value="Genomic_DNA"/>
</dbReference>
<dbReference type="Gene3D" id="1.10.10.2910">
    <property type="match status" value="1"/>
</dbReference>
<dbReference type="InterPro" id="IPR052345">
    <property type="entry name" value="Rad_response_metalloprotease"/>
</dbReference>